<feature type="chain" id="PRO_5035264531" description="DUF4283 domain-containing protein" evidence="1">
    <location>
        <begin position="25"/>
        <end position="180"/>
    </location>
</feature>
<proteinExistence type="predicted"/>
<dbReference type="OrthoDB" id="971474at2759"/>
<dbReference type="Pfam" id="PF14111">
    <property type="entry name" value="DUF4283"/>
    <property type="match status" value="1"/>
</dbReference>
<gene>
    <name evidence="3" type="ORF">CXB51_034833</name>
</gene>
<dbReference type="PANTHER" id="PTHR31286:SF99">
    <property type="entry name" value="DUF4283 DOMAIN-CONTAINING PROTEIN"/>
    <property type="match status" value="1"/>
</dbReference>
<evidence type="ECO:0000259" key="2">
    <source>
        <dbReference type="Pfam" id="PF14111"/>
    </source>
</evidence>
<reference evidence="3 4" key="1">
    <citation type="journal article" date="2021" name="bioRxiv">
        <title>The Gossypium anomalum genome as a resource for cotton improvement and evolutionary analysis of hybrid incompatibility.</title>
        <authorList>
            <person name="Grover C.E."/>
            <person name="Yuan D."/>
            <person name="Arick M.A."/>
            <person name="Miller E.R."/>
            <person name="Hu G."/>
            <person name="Peterson D.G."/>
            <person name="Wendel J.F."/>
            <person name="Udall J.A."/>
        </authorList>
    </citation>
    <scope>NUCLEOTIDE SEQUENCE [LARGE SCALE GENOMIC DNA]</scope>
    <source>
        <strain evidence="3">JFW-Udall</strain>
        <tissue evidence="3">Leaf</tissue>
    </source>
</reference>
<dbReference type="InterPro" id="IPR025558">
    <property type="entry name" value="DUF4283"/>
</dbReference>
<organism evidence="3 4">
    <name type="scientific">Gossypium anomalum</name>
    <dbReference type="NCBI Taxonomy" id="47600"/>
    <lineage>
        <taxon>Eukaryota</taxon>
        <taxon>Viridiplantae</taxon>
        <taxon>Streptophyta</taxon>
        <taxon>Embryophyta</taxon>
        <taxon>Tracheophyta</taxon>
        <taxon>Spermatophyta</taxon>
        <taxon>Magnoliopsida</taxon>
        <taxon>eudicotyledons</taxon>
        <taxon>Gunneridae</taxon>
        <taxon>Pentapetalae</taxon>
        <taxon>rosids</taxon>
        <taxon>malvids</taxon>
        <taxon>Malvales</taxon>
        <taxon>Malvaceae</taxon>
        <taxon>Malvoideae</taxon>
        <taxon>Gossypium</taxon>
    </lineage>
</organism>
<feature type="domain" description="DUF4283" evidence="2">
    <location>
        <begin position="106"/>
        <end position="180"/>
    </location>
</feature>
<comment type="caution">
    <text evidence="3">The sequence shown here is derived from an EMBL/GenBank/DDBJ whole genome shotgun (WGS) entry which is preliminary data.</text>
</comment>
<dbReference type="EMBL" id="JAHUZN010000013">
    <property type="protein sequence ID" value="KAG8472859.1"/>
    <property type="molecule type" value="Genomic_DNA"/>
</dbReference>
<accession>A0A8J5XXZ9</accession>
<dbReference type="AlphaFoldDB" id="A0A8J5XXZ9"/>
<keyword evidence="4" id="KW-1185">Reference proteome</keyword>
<dbReference type="Proteomes" id="UP000701853">
    <property type="component" value="Chromosome 13"/>
</dbReference>
<evidence type="ECO:0000313" key="3">
    <source>
        <dbReference type="EMBL" id="KAG8472859.1"/>
    </source>
</evidence>
<name>A0A8J5XXZ9_9ROSI</name>
<evidence type="ECO:0000313" key="4">
    <source>
        <dbReference type="Proteomes" id="UP000701853"/>
    </source>
</evidence>
<keyword evidence="1" id="KW-0732">Signal</keyword>
<dbReference type="PANTHER" id="PTHR31286">
    <property type="entry name" value="GLYCINE-RICH CELL WALL STRUCTURAL PROTEIN 1.8-LIKE"/>
    <property type="match status" value="1"/>
</dbReference>
<evidence type="ECO:0000256" key="1">
    <source>
        <dbReference type="SAM" id="SignalP"/>
    </source>
</evidence>
<dbReference type="InterPro" id="IPR040256">
    <property type="entry name" value="At4g02000-like"/>
</dbReference>
<sequence length="180" mass="21593">MVINMQWRRFLMVWLWSFTTKVRRRPTDPSDLDDLIVDENGMQVDNSKEQKMSWKDKLVGNASHGKSQIREEFRLLEGDAKVKTVDRIPSLTFSKWVHKHIERDMARTMIIKLMGRRIAFHMLLRKIQSLWQPKNLIQLMDLEKDYYLVKFQDDEDYATTLMGGPWIIFKQYLEVQPWSS</sequence>
<feature type="signal peptide" evidence="1">
    <location>
        <begin position="1"/>
        <end position="24"/>
    </location>
</feature>
<protein>
    <recommendedName>
        <fullName evidence="2">DUF4283 domain-containing protein</fullName>
    </recommendedName>
</protein>